<dbReference type="AlphaFoldDB" id="A0A9J5YXG4"/>
<dbReference type="Proteomes" id="UP000824120">
    <property type="component" value="Chromosome 5"/>
</dbReference>
<dbReference type="Pfam" id="PF24496">
    <property type="entry name" value="DUF7588"/>
    <property type="match status" value="1"/>
</dbReference>
<organism evidence="3 4">
    <name type="scientific">Solanum commersonii</name>
    <name type="common">Commerson's wild potato</name>
    <name type="synonym">Commerson's nightshade</name>
    <dbReference type="NCBI Taxonomy" id="4109"/>
    <lineage>
        <taxon>Eukaryota</taxon>
        <taxon>Viridiplantae</taxon>
        <taxon>Streptophyta</taxon>
        <taxon>Embryophyta</taxon>
        <taxon>Tracheophyta</taxon>
        <taxon>Spermatophyta</taxon>
        <taxon>Magnoliopsida</taxon>
        <taxon>eudicotyledons</taxon>
        <taxon>Gunneridae</taxon>
        <taxon>Pentapetalae</taxon>
        <taxon>asterids</taxon>
        <taxon>lamiids</taxon>
        <taxon>Solanales</taxon>
        <taxon>Solanaceae</taxon>
        <taxon>Solanoideae</taxon>
        <taxon>Solaneae</taxon>
        <taxon>Solanum</taxon>
    </lineage>
</organism>
<evidence type="ECO:0000313" key="3">
    <source>
        <dbReference type="EMBL" id="KAG5605281.1"/>
    </source>
</evidence>
<sequence length="247" mass="29439">MSKKPIDFSQGSLARRRTSKEFQESKWKPFRKWFFKNFDKEEQKNFQEEFYTDLIETKKNVIISFVPWFMCKHVHNFISVIERDFTLSNGEITKSVFPPLQSFQIHKNDKIVNSETIRTLFQNLRCKTLTSFRFYKDVFLYRVMELLECNSTHWKSKFIDGLPSLFAERVRKSLRGKLDSNYSSQEESSTSEDLKALHQEDYMSSEEDCLPCQQGLECDKEGIEENDLYKIYSQIKEMSINDNDKII</sequence>
<keyword evidence="4" id="KW-1185">Reference proteome</keyword>
<feature type="domain" description="DUF7588" evidence="2">
    <location>
        <begin position="18"/>
        <end position="80"/>
    </location>
</feature>
<protein>
    <recommendedName>
        <fullName evidence="2">DUF7588 domain-containing protein</fullName>
    </recommendedName>
</protein>
<feature type="region of interest" description="Disordered" evidence="1">
    <location>
        <begin position="1"/>
        <end position="20"/>
    </location>
</feature>
<dbReference type="OrthoDB" id="1735266at2759"/>
<evidence type="ECO:0000259" key="2">
    <source>
        <dbReference type="Pfam" id="PF24496"/>
    </source>
</evidence>
<reference evidence="3 4" key="1">
    <citation type="submission" date="2020-09" db="EMBL/GenBank/DDBJ databases">
        <title>De no assembly of potato wild relative species, Solanum commersonii.</title>
        <authorList>
            <person name="Cho K."/>
        </authorList>
    </citation>
    <scope>NUCLEOTIDE SEQUENCE [LARGE SCALE GENOMIC DNA]</scope>
    <source>
        <strain evidence="3">LZ3.2</strain>
        <tissue evidence="3">Leaf</tissue>
    </source>
</reference>
<gene>
    <name evidence="3" type="ORF">H5410_026773</name>
</gene>
<dbReference type="EMBL" id="JACXVP010000005">
    <property type="protein sequence ID" value="KAG5605281.1"/>
    <property type="molecule type" value="Genomic_DNA"/>
</dbReference>
<proteinExistence type="predicted"/>
<comment type="caution">
    <text evidence="3">The sequence shown here is derived from an EMBL/GenBank/DDBJ whole genome shotgun (WGS) entry which is preliminary data.</text>
</comment>
<evidence type="ECO:0000313" key="4">
    <source>
        <dbReference type="Proteomes" id="UP000824120"/>
    </source>
</evidence>
<accession>A0A9J5YXG4</accession>
<dbReference type="InterPro" id="IPR056010">
    <property type="entry name" value="DUF7588"/>
</dbReference>
<name>A0A9J5YXG4_SOLCO</name>
<evidence type="ECO:0000256" key="1">
    <source>
        <dbReference type="SAM" id="MobiDB-lite"/>
    </source>
</evidence>